<proteinExistence type="predicted"/>
<gene>
    <name evidence="2" type="ORF">UW22_C0020G0002</name>
</gene>
<dbReference type="Pfam" id="PF01844">
    <property type="entry name" value="HNH"/>
    <property type="match status" value="1"/>
</dbReference>
<dbReference type="CDD" id="cd00085">
    <property type="entry name" value="HNHc"/>
    <property type="match status" value="1"/>
</dbReference>
<keyword evidence="2" id="KW-0255">Endonuclease</keyword>
<reference evidence="2 3" key="1">
    <citation type="journal article" date="2015" name="Nature">
        <title>rRNA introns, odd ribosomes, and small enigmatic genomes across a large radiation of phyla.</title>
        <authorList>
            <person name="Brown C.T."/>
            <person name="Hug L.A."/>
            <person name="Thomas B.C."/>
            <person name="Sharon I."/>
            <person name="Castelle C.J."/>
            <person name="Singh A."/>
            <person name="Wilkins M.J."/>
            <person name="Williams K.H."/>
            <person name="Banfield J.F."/>
        </authorList>
    </citation>
    <scope>NUCLEOTIDE SEQUENCE [LARGE SCALE GENOMIC DNA]</scope>
</reference>
<evidence type="ECO:0000313" key="3">
    <source>
        <dbReference type="Proteomes" id="UP000034617"/>
    </source>
</evidence>
<dbReference type="Proteomes" id="UP000034617">
    <property type="component" value="Unassembled WGS sequence"/>
</dbReference>
<dbReference type="AlphaFoldDB" id="A0A0G1GSV1"/>
<keyword evidence="2" id="KW-0378">Hydrolase</keyword>
<evidence type="ECO:0000313" key="2">
    <source>
        <dbReference type="EMBL" id="KKT37665.1"/>
    </source>
</evidence>
<keyword evidence="2" id="KW-0540">Nuclease</keyword>
<dbReference type="GO" id="GO:0003676">
    <property type="term" value="F:nucleic acid binding"/>
    <property type="evidence" value="ECO:0007669"/>
    <property type="project" value="InterPro"/>
</dbReference>
<dbReference type="EMBL" id="LCHM01000020">
    <property type="protein sequence ID" value="KKT37665.1"/>
    <property type="molecule type" value="Genomic_DNA"/>
</dbReference>
<protein>
    <submittedName>
        <fullName evidence="2">H-N-H endonuclease F-TflIV</fullName>
    </submittedName>
</protein>
<organism evidence="2 3">
    <name type="scientific">Candidatus Gottesmanbacteria bacterium GW2011_GWB1_44_11c</name>
    <dbReference type="NCBI Taxonomy" id="1618447"/>
    <lineage>
        <taxon>Bacteria</taxon>
        <taxon>Candidatus Gottesmaniibacteriota</taxon>
    </lineage>
</organism>
<evidence type="ECO:0000259" key="1">
    <source>
        <dbReference type="SMART" id="SM00507"/>
    </source>
</evidence>
<dbReference type="InterPro" id="IPR003615">
    <property type="entry name" value="HNH_nuc"/>
</dbReference>
<name>A0A0G1GSV1_9BACT</name>
<dbReference type="InterPro" id="IPR002711">
    <property type="entry name" value="HNH"/>
</dbReference>
<dbReference type="GO" id="GO:0004519">
    <property type="term" value="F:endonuclease activity"/>
    <property type="evidence" value="ECO:0007669"/>
    <property type="project" value="UniProtKB-KW"/>
</dbReference>
<comment type="caution">
    <text evidence="2">The sequence shown here is derived from an EMBL/GenBank/DDBJ whole genome shotgun (WGS) entry which is preliminary data.</text>
</comment>
<feature type="domain" description="HNH nuclease" evidence="1">
    <location>
        <begin position="60"/>
        <end position="108"/>
    </location>
</feature>
<dbReference type="Gene3D" id="3.90.75.20">
    <property type="match status" value="1"/>
</dbReference>
<accession>A0A0G1GSV1</accession>
<dbReference type="SMART" id="SM00507">
    <property type="entry name" value="HNHc"/>
    <property type="match status" value="1"/>
</dbReference>
<dbReference type="GO" id="GO:0008270">
    <property type="term" value="F:zinc ion binding"/>
    <property type="evidence" value="ECO:0007669"/>
    <property type="project" value="InterPro"/>
</dbReference>
<sequence length="122" mass="14260">MTCYGVACRKEKPCIICGKLILAGLNKKTCSRGCANKLRIGIKYRQNKPRDKVNTYKQLKIRLLKLRGNVCERCGYNKLEILQVHHKDKNRDNNALENLELICPNCHFEKHYLEKSWLNKIT</sequence>